<dbReference type="SMR" id="A0A0M3WN63"/>
<keyword evidence="1" id="KW-0210">Decarboxylase</keyword>
<dbReference type="Pfam" id="PF02775">
    <property type="entry name" value="TPP_enzyme_C"/>
    <property type="match status" value="1"/>
</dbReference>
<evidence type="ECO:0000256" key="3">
    <source>
        <dbReference type="ARBA" id="ARBA00023239"/>
    </source>
</evidence>
<name>A0A0M3WN63_STRHY</name>
<dbReference type="GO" id="GO:0033980">
    <property type="term" value="F:phosphonopyruvate decarboxylase activity"/>
    <property type="evidence" value="ECO:0007669"/>
    <property type="project" value="UniProtKB-UniRule"/>
</dbReference>
<dbReference type="InterPro" id="IPR029061">
    <property type="entry name" value="THDP-binding"/>
</dbReference>
<dbReference type="GO" id="GO:0030976">
    <property type="term" value="F:thiamine pyrophosphate binding"/>
    <property type="evidence" value="ECO:0007669"/>
    <property type="project" value="InterPro"/>
</dbReference>
<dbReference type="InterPro" id="IPR017684">
    <property type="entry name" value="Phosphono-pyrv_decarboxylase"/>
</dbReference>
<dbReference type="EC" id="4.1.1.82" evidence="4"/>
<dbReference type="GO" id="GO:0017000">
    <property type="term" value="P:antibiotic biosynthetic process"/>
    <property type="evidence" value="ECO:0007669"/>
    <property type="project" value="UniProtKB-UniRule"/>
</dbReference>
<evidence type="ECO:0000259" key="6">
    <source>
        <dbReference type="Pfam" id="PF02775"/>
    </source>
</evidence>
<dbReference type="Gene3D" id="3.40.50.970">
    <property type="match status" value="2"/>
</dbReference>
<dbReference type="CDD" id="cd03371">
    <property type="entry name" value="TPP_PpyrDC"/>
    <property type="match status" value="1"/>
</dbReference>
<dbReference type="PANTHER" id="PTHR42818">
    <property type="entry name" value="SULFOPYRUVATE DECARBOXYLASE SUBUNIT ALPHA"/>
    <property type="match status" value="1"/>
</dbReference>
<sequence length="401" mass="41629">MISASDMLAGLTGLGVTTVAGVPCSYLTPLINRVISDRATRYLTVTQEGEAAAVAAGSWLGGGLGCAITQNSGLGNMTNPLTSLLHPARIPAVVISTWRGRPGEKDEPQHHLMGRVTGDLFGLCDMEWSLLPDTPDALRGEFDVCREALARRELPYGFLLPQGVIADEPLDEEAPRSRAGRLVRHARTGPSDAAPTRVAALERLLAELPPAAAVVSTTGKTSRELYTLDDRDQHFYMVGAMGSAATVGLGVALHTPRPVVVVDGDGSALMRLGSLATVAAHAPGNLVHLILDNGVHDSTGGQRTLSSAVDLPAVAAACGYRAVHACGSLDDLTTALAGALATDGPTLIHLPIRPGSLAALGRPKVQPHEVARRFREFATEPWPASAVGSGTRAAAGSAGDR</sequence>
<feature type="region of interest" description="Disordered" evidence="5">
    <location>
        <begin position="382"/>
        <end position="401"/>
    </location>
</feature>
<dbReference type="PANTHER" id="PTHR42818:SF1">
    <property type="entry name" value="SULFOPYRUVATE DECARBOXYLASE"/>
    <property type="match status" value="1"/>
</dbReference>
<evidence type="ECO:0000256" key="5">
    <source>
        <dbReference type="SAM" id="MobiDB-lite"/>
    </source>
</evidence>
<dbReference type="CDD" id="cd07035">
    <property type="entry name" value="TPP_PYR_POX_like"/>
    <property type="match status" value="1"/>
</dbReference>
<feature type="domain" description="Thiamine pyrophosphate enzyme TPP-binding" evidence="6">
    <location>
        <begin position="236"/>
        <end position="349"/>
    </location>
</feature>
<dbReference type="KEGG" id="ag:BAA07055"/>
<organism evidence="8">
    <name type="scientific">Streptomyces hygroscopicus</name>
    <dbReference type="NCBI Taxonomy" id="1912"/>
    <lineage>
        <taxon>Bacteria</taxon>
        <taxon>Bacillati</taxon>
        <taxon>Actinomycetota</taxon>
        <taxon>Actinomycetes</taxon>
        <taxon>Kitasatosporales</taxon>
        <taxon>Streptomycetaceae</taxon>
        <taxon>Streptomyces</taxon>
        <taxon>Streptomyces violaceusniger group</taxon>
    </lineage>
</organism>
<dbReference type="GO" id="GO:0032923">
    <property type="term" value="P:organic phosphonate biosynthetic process"/>
    <property type="evidence" value="ECO:0007669"/>
    <property type="project" value="InterPro"/>
</dbReference>
<evidence type="ECO:0000313" key="8">
    <source>
        <dbReference type="EMBL" id="AKN91118.1"/>
    </source>
</evidence>
<evidence type="ECO:0000256" key="1">
    <source>
        <dbReference type="ARBA" id="ARBA00022793"/>
    </source>
</evidence>
<dbReference type="NCBIfam" id="TIGR03297">
    <property type="entry name" value="Ppyr-DeCO2ase"/>
    <property type="match status" value="1"/>
</dbReference>
<evidence type="ECO:0000256" key="2">
    <source>
        <dbReference type="ARBA" id="ARBA00023052"/>
    </source>
</evidence>
<dbReference type="AlphaFoldDB" id="A0A0M3WN63"/>
<dbReference type="InterPro" id="IPR011766">
    <property type="entry name" value="TPP_enzyme_TPP-bd"/>
</dbReference>
<gene>
    <name evidence="8" type="primary">bcpC</name>
</gene>
<proteinExistence type="predicted"/>
<keyword evidence="3" id="KW-0456">Lyase</keyword>
<reference evidence="8" key="1">
    <citation type="journal article" date="2015" name="J. Antibiot.">
        <title>Conserved biosynthetic pathways for phosalacine, bialaphos and newly discovered phosphonic acid natural products.</title>
        <authorList>
            <person name="Blodgett J.A.V."/>
            <person name="Zhang J.K."/>
            <person name="Yu X."/>
            <person name="Metcalf W.W."/>
        </authorList>
    </citation>
    <scope>NUCLEOTIDE SEQUENCE</scope>
    <source>
        <strain evidence="8">ATCC 21705</strain>
    </source>
</reference>
<feature type="domain" description="Thiamine pyrophosphate enzyme N-terminal TPP-binding" evidence="7">
    <location>
        <begin position="7"/>
        <end position="112"/>
    </location>
</feature>
<dbReference type="InterPro" id="IPR051818">
    <property type="entry name" value="TPP_dependent_decarboxylase"/>
</dbReference>
<dbReference type="InterPro" id="IPR012001">
    <property type="entry name" value="Thiamin_PyroP_enz_TPP-bd_dom"/>
</dbReference>
<dbReference type="Pfam" id="PF02776">
    <property type="entry name" value="TPP_enzyme_N"/>
    <property type="match status" value="1"/>
</dbReference>
<accession>A0A0M3WN63</accession>
<dbReference type="SUPFAM" id="SSF52518">
    <property type="entry name" value="Thiamin diphosphate-binding fold (THDP-binding)"/>
    <property type="match status" value="2"/>
</dbReference>
<keyword evidence="2" id="KW-0786">Thiamine pyrophosphate</keyword>
<feature type="compositionally biased region" description="Low complexity" evidence="5">
    <location>
        <begin position="384"/>
        <end position="401"/>
    </location>
</feature>
<evidence type="ECO:0000256" key="4">
    <source>
        <dbReference type="NCBIfam" id="TIGR03297"/>
    </source>
</evidence>
<dbReference type="GO" id="GO:0000287">
    <property type="term" value="F:magnesium ion binding"/>
    <property type="evidence" value="ECO:0007669"/>
    <property type="project" value="UniProtKB-ARBA"/>
</dbReference>
<evidence type="ECO:0000259" key="7">
    <source>
        <dbReference type="Pfam" id="PF02776"/>
    </source>
</evidence>
<dbReference type="EMBL" id="KP026916">
    <property type="protein sequence ID" value="AKN91118.1"/>
    <property type="molecule type" value="Genomic_DNA"/>
</dbReference>
<protein>
    <recommendedName>
        <fullName evidence="4">Phosphonopyruvate decarboxylase</fullName>
        <ecNumber evidence="4">4.1.1.82</ecNumber>
    </recommendedName>
</protein>